<evidence type="ECO:0000256" key="8">
    <source>
        <dbReference type="ARBA" id="ARBA00023140"/>
    </source>
</evidence>
<dbReference type="PANTHER" id="PTHR16501:SF6">
    <property type="entry name" value="TRANSPORT AND GOLGI ORGANIZATION PROTEIN 11"/>
    <property type="match status" value="1"/>
</dbReference>
<organism evidence="11 12">
    <name type="scientific">Pristionchus fissidentatus</name>
    <dbReference type="NCBI Taxonomy" id="1538716"/>
    <lineage>
        <taxon>Eukaryota</taxon>
        <taxon>Metazoa</taxon>
        <taxon>Ecdysozoa</taxon>
        <taxon>Nematoda</taxon>
        <taxon>Chromadorea</taxon>
        <taxon>Rhabditida</taxon>
        <taxon>Rhabditina</taxon>
        <taxon>Diplogasteromorpha</taxon>
        <taxon>Diplogasteroidea</taxon>
        <taxon>Neodiplogasteridae</taxon>
        <taxon>Pristionchus</taxon>
    </lineage>
</organism>
<keyword evidence="4 9" id="KW-1133">Transmembrane helix</keyword>
<feature type="non-terminal residue" evidence="11">
    <location>
        <position position="1"/>
    </location>
</feature>
<keyword evidence="6 9" id="KW-0496">Mitochondrion</keyword>
<evidence type="ECO:0000256" key="5">
    <source>
        <dbReference type="ARBA" id="ARBA00023054"/>
    </source>
</evidence>
<feature type="domain" description="Mff-like" evidence="10">
    <location>
        <begin position="15"/>
        <end position="107"/>
    </location>
</feature>
<keyword evidence="3 9" id="KW-1000">Mitochondrion outer membrane</keyword>
<dbReference type="GO" id="GO:0090314">
    <property type="term" value="P:positive regulation of protein targeting to membrane"/>
    <property type="evidence" value="ECO:0007669"/>
    <property type="project" value="UniProtKB-UniRule"/>
</dbReference>
<keyword evidence="8 9" id="KW-0576">Peroxisome</keyword>
<protein>
    <recommendedName>
        <fullName evidence="9">Mitochondrial fission factor</fullName>
    </recommendedName>
</protein>
<accession>A0AAV5WP70</accession>
<evidence type="ECO:0000256" key="2">
    <source>
        <dbReference type="ARBA" id="ARBA00022692"/>
    </source>
</evidence>
<dbReference type="InterPro" id="IPR039433">
    <property type="entry name" value="Mff-like_dom"/>
</dbReference>
<reference evidence="11" key="1">
    <citation type="submission" date="2023-10" db="EMBL/GenBank/DDBJ databases">
        <title>Genome assembly of Pristionchus species.</title>
        <authorList>
            <person name="Yoshida K."/>
            <person name="Sommer R.J."/>
        </authorList>
    </citation>
    <scope>NUCLEOTIDE SEQUENCE</scope>
    <source>
        <strain evidence="11">RS5133</strain>
    </source>
</reference>
<dbReference type="InterPro" id="IPR008518">
    <property type="entry name" value="Mff/Tango-11"/>
</dbReference>
<comment type="caution">
    <text evidence="11">The sequence shown here is derived from an EMBL/GenBank/DDBJ whole genome shotgun (WGS) entry which is preliminary data.</text>
</comment>
<comment type="subcellular location">
    <subcellularLocation>
        <location evidence="9">Mitochondrion outer membrane</location>
        <topology evidence="9">Single-pass type IV membrane protein</topology>
    </subcellularLocation>
    <subcellularLocation>
        <location evidence="9">Peroxisome</location>
    </subcellularLocation>
</comment>
<dbReference type="GO" id="GO:0005777">
    <property type="term" value="C:peroxisome"/>
    <property type="evidence" value="ECO:0007669"/>
    <property type="project" value="UniProtKB-SubCell"/>
</dbReference>
<dbReference type="GO" id="GO:0000266">
    <property type="term" value="P:mitochondrial fission"/>
    <property type="evidence" value="ECO:0007669"/>
    <property type="project" value="UniProtKB-UniRule"/>
</dbReference>
<sequence length="186" mass="21224">CRYSPFPPSVMDVVLQRMHVPQHISVTGDATVPSSYDEAGRAWAEREMIASMMSVPDRIVVAGGDTQTNRRSTPQEMVLDQMLNQMKSDDTTLKDLPLNITLNEEPSYPDVVEPVNRHEESMSQASIAIDDNPLQELKLMRRQLTKVCTRLYDLEDDLERRNRREFIFGTSIVGLAAMVLLLMMRR</sequence>
<comment type="similarity">
    <text evidence="1 9">Belongs to the Tango11 family.</text>
</comment>
<dbReference type="Proteomes" id="UP001432322">
    <property type="component" value="Unassembled WGS sequence"/>
</dbReference>
<dbReference type="PANTHER" id="PTHR16501">
    <property type="entry name" value="TRANSPORT AND GOLGI ORGANIZATION PROTEIN 11"/>
    <property type="match status" value="1"/>
</dbReference>
<evidence type="ECO:0000313" key="11">
    <source>
        <dbReference type="EMBL" id="GMT32325.1"/>
    </source>
</evidence>
<dbReference type="GO" id="GO:0090141">
    <property type="term" value="P:positive regulation of mitochondrial fission"/>
    <property type="evidence" value="ECO:0007669"/>
    <property type="project" value="UniProtKB-UniRule"/>
</dbReference>
<gene>
    <name evidence="11" type="ORF">PFISCL1PPCAC_23622</name>
</gene>
<evidence type="ECO:0000256" key="9">
    <source>
        <dbReference type="RuleBase" id="RU368040"/>
    </source>
</evidence>
<feature type="transmembrane region" description="Helical" evidence="9">
    <location>
        <begin position="166"/>
        <end position="184"/>
    </location>
</feature>
<dbReference type="Pfam" id="PF05644">
    <property type="entry name" value="Miff"/>
    <property type="match status" value="2"/>
</dbReference>
<evidence type="ECO:0000256" key="3">
    <source>
        <dbReference type="ARBA" id="ARBA00022787"/>
    </source>
</evidence>
<proteinExistence type="inferred from homology"/>
<keyword evidence="12" id="KW-1185">Reference proteome</keyword>
<comment type="function">
    <text evidence="9">Plays a role in mitochondrial and peroxisomal fission. Promotes the recruitment and association of the fission mediator dynamin-related protein 1 (DNM1L) to the mitochondrial surface.</text>
</comment>
<dbReference type="GO" id="GO:0005741">
    <property type="term" value="C:mitochondrial outer membrane"/>
    <property type="evidence" value="ECO:0007669"/>
    <property type="project" value="UniProtKB-SubCell"/>
</dbReference>
<evidence type="ECO:0000256" key="6">
    <source>
        <dbReference type="ARBA" id="ARBA00023128"/>
    </source>
</evidence>
<feature type="domain" description="Mff-like" evidence="10">
    <location>
        <begin position="117"/>
        <end position="169"/>
    </location>
</feature>
<evidence type="ECO:0000256" key="1">
    <source>
        <dbReference type="ARBA" id="ARBA00009806"/>
    </source>
</evidence>
<evidence type="ECO:0000313" key="12">
    <source>
        <dbReference type="Proteomes" id="UP001432322"/>
    </source>
</evidence>
<keyword evidence="2 9" id="KW-0812">Transmembrane</keyword>
<evidence type="ECO:0000256" key="4">
    <source>
        <dbReference type="ARBA" id="ARBA00022989"/>
    </source>
</evidence>
<evidence type="ECO:0000256" key="7">
    <source>
        <dbReference type="ARBA" id="ARBA00023136"/>
    </source>
</evidence>
<dbReference type="EMBL" id="BTSY01000006">
    <property type="protein sequence ID" value="GMT32325.1"/>
    <property type="molecule type" value="Genomic_DNA"/>
</dbReference>
<name>A0AAV5WP70_9BILA</name>
<dbReference type="AlphaFoldDB" id="A0AAV5WP70"/>
<evidence type="ECO:0000259" key="10">
    <source>
        <dbReference type="Pfam" id="PF05644"/>
    </source>
</evidence>
<keyword evidence="7 9" id="KW-0472">Membrane</keyword>
<keyword evidence="5" id="KW-0175">Coiled coil</keyword>